<dbReference type="RefSeq" id="WP_187480372.1">
    <property type="nucleotide sequence ID" value="NZ_CP060697.1"/>
</dbReference>
<sequence length="905" mass="101800">MFAALAKSIFGSANDRYVRSLGKYVDAINAFEPTIEALTDEELRNQTEIFRKRLADGQKLDDLLPEAFATVREAAKRTLGMRHFDVQLIGGMALHRGEIAEMKTGEGKTLVATLAVYLNALEGKGVHVVTVNDYLARRDAGWMGQVYTFLGMSVGVIVPNLSDEERRAAYGSDITYGTNNEFGFDYLRDNMKYTREQMVQRPFNFAIVDEVDSILIDEARTPLIISGPTDDKSELYVSVDKIVKTFVADDYEKDEKQRSIVLTEDGTEKAERMLEEAGLIEGRNLYDIVNTQAVHHLNQALKANMMFKKDIDYIVKDGKVVIIDEFTGRMMDGRRWSDGLHQAVEAKEGVNIEPENQTLASITFQNYFRMYPKLSGMTGTAMTEAPEFFDIYKMNVVAIPTNVVVQRKDEDDEFYKNMTDKFGAIAKEIKARQELGQPVLVGTVSIEKSEVLSEFLTAEGIQHKVLNARFHESEAHIVAQAGRMGAVTVSTNMAGRGTDIQLGGNVEFRIEDELSEVPEGPDRDKAIEKIVAEVAEEKQQVKDVGGLFVLGTERHESRRIDNQLRGRSGRQGDPGLSRFYLSLDDDLLRIFGPETMFSRLMNKNLEDGEAIVSPWISKAIETAQKKVEARNYDVRKQVVEFDDVMNDQRKVIYEQRADIMDAESVADVIADMRADTAASVVLASCPPGSYPEQWDVAALKESIDTVFGLQPPVDDWLEEEAVEQDLMIERLQALADQQIAEKTAQVEPERWTEVEKQILLQTLDQHWKDHLATLDALRQVIHLRSYAQKKPIDEYKQEAFLLFERLLVSIREEVTRILMHANVQFEAPELPPLPDFITQHIDPFSGEDDTNDFDAGFGNELGNIEVGIPNRVRGEGDVETAPLSRNAPCPCGSGKKYKHCHGQLA</sequence>
<dbReference type="Pfam" id="PF02810">
    <property type="entry name" value="SEC-C"/>
    <property type="match status" value="1"/>
</dbReference>
<evidence type="ECO:0000256" key="10">
    <source>
        <dbReference type="ARBA" id="ARBA00022840"/>
    </source>
</evidence>
<dbReference type="InterPro" id="IPR036266">
    <property type="entry name" value="SecA_Wing/Scaffold_sf"/>
</dbReference>
<organism evidence="20 21">
    <name type="scientific">Sphingomonas sabuli</name>
    <dbReference type="NCBI Taxonomy" id="2764186"/>
    <lineage>
        <taxon>Bacteria</taxon>
        <taxon>Pseudomonadati</taxon>
        <taxon>Pseudomonadota</taxon>
        <taxon>Alphaproteobacteria</taxon>
        <taxon>Sphingomonadales</taxon>
        <taxon>Sphingomonadaceae</taxon>
        <taxon>Sphingomonas</taxon>
    </lineage>
</organism>
<evidence type="ECO:0000256" key="2">
    <source>
        <dbReference type="ARBA" id="ARBA00007650"/>
    </source>
</evidence>
<comment type="catalytic activity">
    <reaction evidence="15">
        <text>ATP + H2O + cellular proteinSide 1 = ADP + phosphate + cellular proteinSide 2.</text>
        <dbReference type="EC" id="7.4.2.8"/>
    </reaction>
</comment>
<dbReference type="SMART" id="SM00957">
    <property type="entry name" value="SecA_DEAD"/>
    <property type="match status" value="1"/>
</dbReference>
<dbReference type="FunFam" id="3.40.50.300:FF:000334">
    <property type="entry name" value="Protein translocase subunit SecA"/>
    <property type="match status" value="1"/>
</dbReference>
<dbReference type="HAMAP" id="MF_01382">
    <property type="entry name" value="SecA"/>
    <property type="match status" value="1"/>
</dbReference>
<feature type="binding site" evidence="15">
    <location>
        <position position="499"/>
    </location>
    <ligand>
        <name>ATP</name>
        <dbReference type="ChEBI" id="CHEBI:30616"/>
    </ligand>
</feature>
<dbReference type="InterPro" id="IPR011115">
    <property type="entry name" value="SecA_DEAD"/>
</dbReference>
<dbReference type="CDD" id="cd18803">
    <property type="entry name" value="SF2_C_secA"/>
    <property type="match status" value="1"/>
</dbReference>
<dbReference type="InterPro" id="IPR011130">
    <property type="entry name" value="SecA_preprotein_X-link_dom"/>
</dbReference>
<dbReference type="FunFam" id="3.40.50.300:FF:000113">
    <property type="entry name" value="Preprotein translocase subunit SecA"/>
    <property type="match status" value="1"/>
</dbReference>
<evidence type="ECO:0000259" key="19">
    <source>
        <dbReference type="PROSITE" id="PS51196"/>
    </source>
</evidence>
<evidence type="ECO:0000256" key="12">
    <source>
        <dbReference type="ARBA" id="ARBA00022967"/>
    </source>
</evidence>
<evidence type="ECO:0000259" key="17">
    <source>
        <dbReference type="PROSITE" id="PS51192"/>
    </source>
</evidence>
<feature type="domain" description="SecA family profile" evidence="19">
    <location>
        <begin position="3"/>
        <end position="612"/>
    </location>
</feature>
<evidence type="ECO:0000256" key="7">
    <source>
        <dbReference type="ARBA" id="ARBA00022723"/>
    </source>
</evidence>
<evidence type="ECO:0000256" key="15">
    <source>
        <dbReference type="HAMAP-Rule" id="MF_01382"/>
    </source>
</evidence>
<comment type="function">
    <text evidence="15">Part of the Sec protein translocase complex. Interacts with the SecYEG preprotein conducting channel. Has a central role in coupling the hydrolysis of ATP to the transfer of proteins into and across the cell membrane, serving both as a receptor for the preprotein-SecB complex and as an ATP-driven molecular motor driving the stepwise translocation of polypeptide chains across the membrane.</text>
</comment>
<dbReference type="PANTHER" id="PTHR30612:SF0">
    <property type="entry name" value="CHLOROPLAST PROTEIN-TRANSPORTING ATPASE"/>
    <property type="match status" value="1"/>
</dbReference>
<dbReference type="GO" id="GO:0005524">
    <property type="term" value="F:ATP binding"/>
    <property type="evidence" value="ECO:0007669"/>
    <property type="project" value="UniProtKB-UniRule"/>
</dbReference>
<evidence type="ECO:0000256" key="11">
    <source>
        <dbReference type="ARBA" id="ARBA00022927"/>
    </source>
</evidence>
<keyword evidence="10 15" id="KW-0067">ATP-binding</keyword>
<keyword evidence="5 15" id="KW-0963">Cytoplasm</keyword>
<dbReference type="FunFam" id="3.90.1440.10:FF:000001">
    <property type="entry name" value="Preprotein translocase subunit SecA"/>
    <property type="match status" value="1"/>
</dbReference>
<dbReference type="GO" id="GO:0043952">
    <property type="term" value="P:protein transport by the Sec complex"/>
    <property type="evidence" value="ECO:0007669"/>
    <property type="project" value="UniProtKB-ARBA"/>
</dbReference>
<comment type="subcellular location">
    <subcellularLocation>
        <location evidence="15">Cell membrane</location>
        <topology evidence="15">Peripheral membrane protein</topology>
        <orientation evidence="15">Cytoplasmic side</orientation>
    </subcellularLocation>
    <subcellularLocation>
        <location evidence="15">Cytoplasm</location>
    </subcellularLocation>
    <text evidence="15">Distribution is 50-50.</text>
</comment>
<evidence type="ECO:0000313" key="21">
    <source>
        <dbReference type="Proteomes" id="UP000515861"/>
    </source>
</evidence>
<dbReference type="GO" id="GO:0065002">
    <property type="term" value="P:intracellular protein transmembrane transport"/>
    <property type="evidence" value="ECO:0007669"/>
    <property type="project" value="UniProtKB-UniRule"/>
</dbReference>
<dbReference type="PROSITE" id="PS51192">
    <property type="entry name" value="HELICASE_ATP_BIND_1"/>
    <property type="match status" value="1"/>
</dbReference>
<keyword evidence="6" id="KW-0997">Cell inner membrane</keyword>
<dbReference type="InterPro" id="IPR036670">
    <property type="entry name" value="SecA_X-link_sf"/>
</dbReference>
<dbReference type="SUPFAM" id="SSF81767">
    <property type="entry name" value="Pre-protein crosslinking domain of SecA"/>
    <property type="match status" value="1"/>
</dbReference>
<keyword evidence="21" id="KW-1185">Reference proteome</keyword>
<evidence type="ECO:0000256" key="16">
    <source>
        <dbReference type="RuleBase" id="RU003874"/>
    </source>
</evidence>
<dbReference type="SUPFAM" id="SSF52540">
    <property type="entry name" value="P-loop containing nucleoside triphosphate hydrolases"/>
    <property type="match status" value="2"/>
</dbReference>
<dbReference type="FunFam" id="1.10.3060.10:FF:000003">
    <property type="entry name" value="Protein translocase subunit SecA"/>
    <property type="match status" value="1"/>
</dbReference>
<keyword evidence="9" id="KW-0862">Zinc</keyword>
<keyword evidence="14 15" id="KW-0472">Membrane</keyword>
<keyword evidence="11 15" id="KW-0653">Protein transport</keyword>
<dbReference type="InterPro" id="IPR020937">
    <property type="entry name" value="SecA_CS"/>
</dbReference>
<dbReference type="GO" id="GO:0008564">
    <property type="term" value="F:protein-exporting ATPase activity"/>
    <property type="evidence" value="ECO:0007669"/>
    <property type="project" value="UniProtKB-EC"/>
</dbReference>
<dbReference type="InterPro" id="IPR044722">
    <property type="entry name" value="SecA_SF2_C"/>
</dbReference>
<dbReference type="Gene3D" id="3.40.50.300">
    <property type="entry name" value="P-loop containing nucleotide triphosphate hydrolases"/>
    <property type="match status" value="2"/>
</dbReference>
<dbReference type="SUPFAM" id="SSF81886">
    <property type="entry name" value="Helical scaffold and wing domains of SecA"/>
    <property type="match status" value="1"/>
</dbReference>
<dbReference type="AlphaFoldDB" id="A0A7G9L468"/>
<dbReference type="Pfam" id="PF07516">
    <property type="entry name" value="SecA_SW"/>
    <property type="match status" value="1"/>
</dbReference>
<dbReference type="GO" id="GO:0005886">
    <property type="term" value="C:plasma membrane"/>
    <property type="evidence" value="ECO:0007669"/>
    <property type="project" value="UniProtKB-SubCell"/>
</dbReference>
<keyword evidence="4 15" id="KW-1003">Cell membrane</keyword>
<dbReference type="Pfam" id="PF01043">
    <property type="entry name" value="SecA_PP_bind"/>
    <property type="match status" value="1"/>
</dbReference>
<dbReference type="InterPro" id="IPR027417">
    <property type="entry name" value="P-loop_NTPase"/>
</dbReference>
<keyword evidence="12 15" id="KW-1278">Translocase</keyword>
<dbReference type="GO" id="GO:0031522">
    <property type="term" value="C:cell envelope Sec protein transport complex"/>
    <property type="evidence" value="ECO:0007669"/>
    <property type="project" value="TreeGrafter"/>
</dbReference>
<dbReference type="GO" id="GO:0046872">
    <property type="term" value="F:metal ion binding"/>
    <property type="evidence" value="ECO:0007669"/>
    <property type="project" value="UniProtKB-KW"/>
</dbReference>
<evidence type="ECO:0000256" key="1">
    <source>
        <dbReference type="ARBA" id="ARBA00001947"/>
    </source>
</evidence>
<dbReference type="PANTHER" id="PTHR30612">
    <property type="entry name" value="SECA INNER MEMBRANE COMPONENT OF SEC PROTEIN SECRETION SYSTEM"/>
    <property type="match status" value="1"/>
</dbReference>
<keyword evidence="3 15" id="KW-0813">Transport</keyword>
<dbReference type="Pfam" id="PF21090">
    <property type="entry name" value="P-loop_SecA"/>
    <property type="match status" value="1"/>
</dbReference>
<dbReference type="InterPro" id="IPR014018">
    <property type="entry name" value="SecA_motor_DEAD"/>
</dbReference>
<name>A0A7G9L468_9SPHN</name>
<dbReference type="GO" id="GO:0005829">
    <property type="term" value="C:cytosol"/>
    <property type="evidence" value="ECO:0007669"/>
    <property type="project" value="TreeGrafter"/>
</dbReference>
<keyword evidence="8 15" id="KW-0547">Nucleotide-binding</keyword>
<evidence type="ECO:0000259" key="18">
    <source>
        <dbReference type="PROSITE" id="PS51194"/>
    </source>
</evidence>
<keyword evidence="7" id="KW-0479">Metal-binding</keyword>
<accession>A0A7G9L468</accession>
<evidence type="ECO:0000256" key="13">
    <source>
        <dbReference type="ARBA" id="ARBA00023010"/>
    </source>
</evidence>
<dbReference type="NCBIfam" id="NF009538">
    <property type="entry name" value="PRK12904.1"/>
    <property type="match status" value="1"/>
</dbReference>
<dbReference type="InterPro" id="IPR011116">
    <property type="entry name" value="SecA_Wing/Scaffold"/>
</dbReference>
<dbReference type="InterPro" id="IPR001650">
    <property type="entry name" value="Helicase_C-like"/>
</dbReference>
<dbReference type="CDD" id="cd17928">
    <property type="entry name" value="DEXDc_SecA"/>
    <property type="match status" value="1"/>
</dbReference>
<comment type="similarity">
    <text evidence="2 15 16">Belongs to the SecA family.</text>
</comment>
<dbReference type="EMBL" id="CP060697">
    <property type="protein sequence ID" value="QNM83417.1"/>
    <property type="molecule type" value="Genomic_DNA"/>
</dbReference>
<dbReference type="GO" id="GO:0006605">
    <property type="term" value="P:protein targeting"/>
    <property type="evidence" value="ECO:0007669"/>
    <property type="project" value="UniProtKB-UniRule"/>
</dbReference>
<dbReference type="PROSITE" id="PS51194">
    <property type="entry name" value="HELICASE_CTER"/>
    <property type="match status" value="1"/>
</dbReference>
<evidence type="ECO:0000256" key="4">
    <source>
        <dbReference type="ARBA" id="ARBA00022475"/>
    </source>
</evidence>
<dbReference type="PRINTS" id="PR00906">
    <property type="entry name" value="SECA"/>
</dbReference>
<dbReference type="Gene3D" id="3.90.1440.10">
    <property type="entry name" value="SecA, preprotein cross-linking domain"/>
    <property type="match status" value="1"/>
</dbReference>
<dbReference type="InterPro" id="IPR004027">
    <property type="entry name" value="SEC_C_motif"/>
</dbReference>
<evidence type="ECO:0000256" key="6">
    <source>
        <dbReference type="ARBA" id="ARBA00022519"/>
    </source>
</evidence>
<dbReference type="PROSITE" id="PS01312">
    <property type="entry name" value="SECA"/>
    <property type="match status" value="1"/>
</dbReference>
<protein>
    <recommendedName>
        <fullName evidence="15 16">Protein translocase subunit SecA</fullName>
        <ecNumber evidence="15">7.4.2.8</ecNumber>
    </recommendedName>
</protein>
<comment type="subunit">
    <text evidence="15">Monomer and homodimer. Part of the essential Sec protein translocation apparatus which comprises SecA, SecYEG and auxiliary proteins SecDF-YajC and YidC.</text>
</comment>
<evidence type="ECO:0000256" key="14">
    <source>
        <dbReference type="ARBA" id="ARBA00023136"/>
    </source>
</evidence>
<feature type="binding site" evidence="15">
    <location>
        <begin position="105"/>
        <end position="109"/>
    </location>
    <ligand>
        <name>ATP</name>
        <dbReference type="ChEBI" id="CHEBI:30616"/>
    </ligand>
</feature>
<dbReference type="Gene3D" id="3.10.450.50">
    <property type="match status" value="1"/>
</dbReference>
<comment type="cofactor">
    <cofactor evidence="1">
        <name>Zn(2+)</name>
        <dbReference type="ChEBI" id="CHEBI:29105"/>
    </cofactor>
</comment>
<dbReference type="Proteomes" id="UP000515861">
    <property type="component" value="Chromosome"/>
</dbReference>
<evidence type="ECO:0000256" key="8">
    <source>
        <dbReference type="ARBA" id="ARBA00022741"/>
    </source>
</evidence>
<evidence type="ECO:0000313" key="20">
    <source>
        <dbReference type="EMBL" id="QNM83417.1"/>
    </source>
</evidence>
<dbReference type="Pfam" id="PF07517">
    <property type="entry name" value="SecA_DEAD"/>
    <property type="match status" value="1"/>
</dbReference>
<evidence type="ECO:0000256" key="3">
    <source>
        <dbReference type="ARBA" id="ARBA00022448"/>
    </source>
</evidence>
<evidence type="ECO:0000256" key="9">
    <source>
        <dbReference type="ARBA" id="ARBA00022833"/>
    </source>
</evidence>
<dbReference type="SMART" id="SM00958">
    <property type="entry name" value="SecA_PP_bind"/>
    <property type="match status" value="1"/>
</dbReference>
<gene>
    <name evidence="15 20" type="primary">secA</name>
    <name evidence="20" type="ORF">H8M03_03520</name>
</gene>
<feature type="domain" description="Helicase ATP-binding" evidence="17">
    <location>
        <begin position="89"/>
        <end position="246"/>
    </location>
</feature>
<dbReference type="EC" id="7.4.2.8" evidence="15"/>
<dbReference type="NCBIfam" id="TIGR00963">
    <property type="entry name" value="secA"/>
    <property type="match status" value="1"/>
</dbReference>
<evidence type="ECO:0000256" key="5">
    <source>
        <dbReference type="ARBA" id="ARBA00022490"/>
    </source>
</evidence>
<proteinExistence type="inferred from homology"/>
<feature type="binding site" evidence="15">
    <location>
        <position position="87"/>
    </location>
    <ligand>
        <name>ATP</name>
        <dbReference type="ChEBI" id="CHEBI:30616"/>
    </ligand>
</feature>
<reference evidence="20 21" key="1">
    <citation type="submission" date="2020-08" db="EMBL/GenBank/DDBJ databases">
        <title>Sphingomonas sp. sand1-3 16S ribosomal RNA gene Genome sequencing and assembly.</title>
        <authorList>
            <person name="Kang M."/>
        </authorList>
    </citation>
    <scope>NUCLEOTIDE SEQUENCE [LARGE SCALE GENOMIC DNA]</scope>
    <source>
        <strain evidence="21">sand1-3</strain>
    </source>
</reference>
<dbReference type="Gene3D" id="1.10.3060.10">
    <property type="entry name" value="Helical scaffold and wing domains of SecA"/>
    <property type="match status" value="1"/>
</dbReference>
<dbReference type="PROSITE" id="PS51196">
    <property type="entry name" value="SECA_MOTOR_DEAD"/>
    <property type="match status" value="1"/>
</dbReference>
<dbReference type="KEGG" id="ssau:H8M03_03520"/>
<feature type="domain" description="Helicase C-terminal" evidence="18">
    <location>
        <begin position="417"/>
        <end position="620"/>
    </location>
</feature>
<keyword evidence="13 15" id="KW-0811">Translocation</keyword>
<dbReference type="InterPro" id="IPR000185">
    <property type="entry name" value="SecA"/>
</dbReference>
<dbReference type="GO" id="GO:0017038">
    <property type="term" value="P:protein import"/>
    <property type="evidence" value="ECO:0007669"/>
    <property type="project" value="InterPro"/>
</dbReference>
<dbReference type="InterPro" id="IPR014001">
    <property type="entry name" value="Helicase_ATP-bd"/>
</dbReference>